<accession>A0A804LAI1</accession>
<evidence type="ECO:0000256" key="4">
    <source>
        <dbReference type="ARBA" id="ARBA00012682"/>
    </source>
</evidence>
<dbReference type="PRINTS" id="PR01703">
    <property type="entry name" value="MNSODISMTASE"/>
</dbReference>
<dbReference type="InterPro" id="IPR019833">
    <property type="entry name" value="Mn/Fe_SOD_BS"/>
</dbReference>
<evidence type="ECO:0000256" key="9">
    <source>
        <dbReference type="ARBA" id="ARBA00023004"/>
    </source>
</evidence>
<name>A0A804LAI1_MUSAM</name>
<dbReference type="Pfam" id="PF02777">
    <property type="entry name" value="Sod_Fe_C"/>
    <property type="match status" value="1"/>
</dbReference>
<feature type="compositionally biased region" description="Acidic residues" evidence="11">
    <location>
        <begin position="291"/>
        <end position="301"/>
    </location>
</feature>
<dbReference type="PROSITE" id="PS00088">
    <property type="entry name" value="SOD_MN"/>
    <property type="match status" value="1"/>
</dbReference>
<evidence type="ECO:0000259" key="13">
    <source>
        <dbReference type="Pfam" id="PF02777"/>
    </source>
</evidence>
<keyword evidence="6" id="KW-0934">Plastid</keyword>
<feature type="domain" description="Manganese/iron superoxide dismutase N-terminal" evidence="12">
    <location>
        <begin position="47"/>
        <end position="129"/>
    </location>
</feature>
<keyword evidence="8" id="KW-0560">Oxidoreductase</keyword>
<evidence type="ECO:0000256" key="10">
    <source>
        <dbReference type="ARBA" id="ARBA00049204"/>
    </source>
</evidence>
<feature type="region of interest" description="Disordered" evidence="11">
    <location>
        <begin position="266"/>
        <end position="301"/>
    </location>
</feature>
<evidence type="ECO:0000256" key="8">
    <source>
        <dbReference type="ARBA" id="ARBA00023002"/>
    </source>
</evidence>
<evidence type="ECO:0000256" key="6">
    <source>
        <dbReference type="ARBA" id="ARBA00022640"/>
    </source>
</evidence>
<dbReference type="Gramene" id="Ma11_t21880.1">
    <property type="protein sequence ID" value="Ma11_p21880.1"/>
    <property type="gene ID" value="Ma11_g21880"/>
</dbReference>
<dbReference type="InterPro" id="IPR019831">
    <property type="entry name" value="Mn/Fe_SOD_N"/>
</dbReference>
<gene>
    <name evidence="14" type="ORF">GSMUA_03250.1</name>
</gene>
<dbReference type="FunFam" id="3.55.40.20:FF:000005">
    <property type="entry name" value="Superoxide dismutase"/>
    <property type="match status" value="1"/>
</dbReference>
<evidence type="ECO:0000313" key="14">
    <source>
        <dbReference type="EMBL" id="CAG1865303.1"/>
    </source>
</evidence>
<dbReference type="PANTHER" id="PTHR42769:SF3">
    <property type="entry name" value="SUPEROXIDE DISMUTASE [FE] 2, CHLOROPLASTIC"/>
    <property type="match status" value="1"/>
</dbReference>
<dbReference type="GO" id="GO:0009416">
    <property type="term" value="P:response to light stimulus"/>
    <property type="evidence" value="ECO:0007669"/>
    <property type="project" value="UniProtKB-ARBA"/>
</dbReference>
<evidence type="ECO:0000256" key="7">
    <source>
        <dbReference type="ARBA" id="ARBA00022723"/>
    </source>
</evidence>
<dbReference type="InterPro" id="IPR036314">
    <property type="entry name" value="SOD_C_sf"/>
</dbReference>
<dbReference type="EMBL" id="HG996475">
    <property type="protein sequence ID" value="CAG1865303.1"/>
    <property type="molecule type" value="Genomic_DNA"/>
</dbReference>
<dbReference type="FunFam" id="1.10.287.990:FF:000002">
    <property type="entry name" value="Superoxide dismutase"/>
    <property type="match status" value="1"/>
</dbReference>
<keyword evidence="5" id="KW-0150">Chloroplast</keyword>
<dbReference type="InterPro" id="IPR019832">
    <property type="entry name" value="Mn/Fe_SOD_C"/>
</dbReference>
<feature type="domain" description="Manganese/iron superoxide dismutase C-terminal" evidence="13">
    <location>
        <begin position="137"/>
        <end position="255"/>
    </location>
</feature>
<dbReference type="InterPro" id="IPR001189">
    <property type="entry name" value="Mn/Fe_SOD"/>
</dbReference>
<keyword evidence="7" id="KW-0479">Metal-binding</keyword>
<dbReference type="SUPFAM" id="SSF46609">
    <property type="entry name" value="Fe,Mn superoxide dismutase (SOD), N-terminal domain"/>
    <property type="match status" value="1"/>
</dbReference>
<dbReference type="EnsemblPlants" id="Ma11_t21880.1">
    <property type="protein sequence ID" value="Ma11_p21880.1"/>
    <property type="gene ID" value="Ma11_g21880"/>
</dbReference>
<dbReference type="OrthoDB" id="239262at2759"/>
<dbReference type="AlphaFoldDB" id="A0A804LAI1"/>
<evidence type="ECO:0000313" key="15">
    <source>
        <dbReference type="EnsemblPlants" id="Ma11_p21880.1"/>
    </source>
</evidence>
<dbReference type="KEGG" id="mus:103972220"/>
<sequence length="301" mass="34180">MQHHTLSCCGGVRPSLPPPPLSFRWSKIKREGGRRLPRCARIAAQLELKPPPYSLSSLEPHMSRETLEYHWGRHHRAHVASLNNLIAGTDLDGMGLDEIVVVSYNKGNPLPLFVHAAQVWNHDFFWQSIKPGGGGRPSGRLMELIERDFGSFDRMLEEFKRAALTQFGSGWAWLVYKANRLDVGNAVNPCPSEKGNKLVVLKSPNAVNPIVWDYSPLLAIDVWEHAYYLDYENRRADYVSIFLEKLVSWEVVSDRLDVAIERAAERAREDETRRQEDDAAVTHSEAVEMYLDSDTDDSEAE</sequence>
<dbReference type="EC" id="1.15.1.1" evidence="4"/>
<dbReference type="InterPro" id="IPR036324">
    <property type="entry name" value="Mn/Fe_SOD_N_sf"/>
</dbReference>
<evidence type="ECO:0000313" key="16">
    <source>
        <dbReference type="Proteomes" id="UP000012960"/>
    </source>
</evidence>
<dbReference type="GO" id="GO:0042644">
    <property type="term" value="C:chloroplast nucleoid"/>
    <property type="evidence" value="ECO:0000318"/>
    <property type="project" value="GO_Central"/>
</dbReference>
<organism evidence="15 16">
    <name type="scientific">Musa acuminata subsp. malaccensis</name>
    <name type="common">Wild banana</name>
    <name type="synonym">Musa malaccensis</name>
    <dbReference type="NCBI Taxonomy" id="214687"/>
    <lineage>
        <taxon>Eukaryota</taxon>
        <taxon>Viridiplantae</taxon>
        <taxon>Streptophyta</taxon>
        <taxon>Embryophyta</taxon>
        <taxon>Tracheophyta</taxon>
        <taxon>Spermatophyta</taxon>
        <taxon>Magnoliopsida</taxon>
        <taxon>Liliopsida</taxon>
        <taxon>Zingiberales</taxon>
        <taxon>Musaceae</taxon>
        <taxon>Musa</taxon>
    </lineage>
</organism>
<comment type="catalytic activity">
    <reaction evidence="10">
        <text>2 superoxide + 2 H(+) = H2O2 + O2</text>
        <dbReference type="Rhea" id="RHEA:20696"/>
        <dbReference type="ChEBI" id="CHEBI:15378"/>
        <dbReference type="ChEBI" id="CHEBI:15379"/>
        <dbReference type="ChEBI" id="CHEBI:16240"/>
        <dbReference type="ChEBI" id="CHEBI:18421"/>
        <dbReference type="EC" id="1.15.1.1"/>
    </reaction>
</comment>
<dbReference type="SUPFAM" id="SSF54719">
    <property type="entry name" value="Fe,Mn superoxide dismutase (SOD), C-terminal domain"/>
    <property type="match status" value="1"/>
</dbReference>
<evidence type="ECO:0000256" key="5">
    <source>
        <dbReference type="ARBA" id="ARBA00022528"/>
    </source>
</evidence>
<proteinExistence type="inferred from homology"/>
<protein>
    <recommendedName>
        <fullName evidence="4">superoxide dismutase</fullName>
        <ecNumber evidence="4">1.15.1.1</ecNumber>
    </recommendedName>
</protein>
<dbReference type="GO" id="GO:0046872">
    <property type="term" value="F:metal ion binding"/>
    <property type="evidence" value="ECO:0007669"/>
    <property type="project" value="UniProtKB-KW"/>
</dbReference>
<dbReference type="Gene3D" id="3.55.40.20">
    <property type="entry name" value="Iron/manganese superoxide dismutase, C-terminal domain"/>
    <property type="match status" value="1"/>
</dbReference>
<evidence type="ECO:0000256" key="2">
    <source>
        <dbReference type="ARBA" id="ARBA00004229"/>
    </source>
</evidence>
<comment type="subcellular location">
    <subcellularLocation>
        <location evidence="2">Plastid</location>
        <location evidence="2">Chloroplast</location>
    </subcellularLocation>
</comment>
<dbReference type="GO" id="GO:0004784">
    <property type="term" value="F:superoxide dismutase activity"/>
    <property type="evidence" value="ECO:0007669"/>
    <property type="project" value="UniProtKB-EC"/>
</dbReference>
<keyword evidence="9" id="KW-0408">Iron</keyword>
<dbReference type="Pfam" id="PF00081">
    <property type="entry name" value="Sod_Fe_N"/>
    <property type="match status" value="1"/>
</dbReference>
<dbReference type="Gene3D" id="1.10.287.990">
    <property type="entry name" value="Fe,Mn superoxide dismutase (SOD) domain"/>
    <property type="match status" value="1"/>
</dbReference>
<dbReference type="SMR" id="A0A804LAI1"/>
<keyword evidence="16" id="KW-1185">Reference proteome</keyword>
<reference evidence="15" key="2">
    <citation type="submission" date="2021-05" db="UniProtKB">
        <authorList>
            <consortium name="EnsemblPlants"/>
        </authorList>
    </citation>
    <scope>IDENTIFICATION</scope>
    <source>
        <strain evidence="15">subsp. malaccensis</strain>
    </source>
</reference>
<comment type="similarity">
    <text evidence="3">Belongs to the iron/manganese superoxide dismutase family.</text>
</comment>
<dbReference type="PANTHER" id="PTHR42769">
    <property type="entry name" value="SUPEROXIDE DISMUTASE"/>
    <property type="match status" value="1"/>
</dbReference>
<reference evidence="14" key="1">
    <citation type="submission" date="2021-03" db="EMBL/GenBank/DDBJ databases">
        <authorList>
            <consortium name="Genoscope - CEA"/>
            <person name="William W."/>
        </authorList>
    </citation>
    <scope>NUCLEOTIDE SEQUENCE</scope>
    <source>
        <strain evidence="14">Doubled-haploid Pahang</strain>
    </source>
</reference>
<dbReference type="Proteomes" id="UP000012960">
    <property type="component" value="Unplaced"/>
</dbReference>
<evidence type="ECO:0000256" key="11">
    <source>
        <dbReference type="SAM" id="MobiDB-lite"/>
    </source>
</evidence>
<evidence type="ECO:0000256" key="1">
    <source>
        <dbReference type="ARBA" id="ARBA00001962"/>
    </source>
</evidence>
<comment type="cofactor">
    <cofactor evidence="1">
        <name>Fe cation</name>
        <dbReference type="ChEBI" id="CHEBI:24875"/>
    </cofactor>
</comment>
<evidence type="ECO:0000259" key="12">
    <source>
        <dbReference type="Pfam" id="PF00081"/>
    </source>
</evidence>
<dbReference type="FunCoup" id="A0A804LAI1">
    <property type="interactions" value="158"/>
</dbReference>
<feature type="compositionally biased region" description="Basic and acidic residues" evidence="11">
    <location>
        <begin position="266"/>
        <end position="277"/>
    </location>
</feature>
<evidence type="ECO:0000256" key="3">
    <source>
        <dbReference type="ARBA" id="ARBA00008714"/>
    </source>
</evidence>
<dbReference type="OMA" id="VKSPNAM"/>